<comment type="caution">
    <text evidence="2">The sequence shown here is derived from an EMBL/GenBank/DDBJ whole genome shotgun (WGS) entry which is preliminary data.</text>
</comment>
<organism evidence="2 3">
    <name type="scientific">Parasponia andersonii</name>
    <name type="common">Sponia andersonii</name>
    <dbReference type="NCBI Taxonomy" id="3476"/>
    <lineage>
        <taxon>Eukaryota</taxon>
        <taxon>Viridiplantae</taxon>
        <taxon>Streptophyta</taxon>
        <taxon>Embryophyta</taxon>
        <taxon>Tracheophyta</taxon>
        <taxon>Spermatophyta</taxon>
        <taxon>Magnoliopsida</taxon>
        <taxon>eudicotyledons</taxon>
        <taxon>Gunneridae</taxon>
        <taxon>Pentapetalae</taxon>
        <taxon>rosids</taxon>
        <taxon>fabids</taxon>
        <taxon>Rosales</taxon>
        <taxon>Cannabaceae</taxon>
        <taxon>Parasponia</taxon>
    </lineage>
</organism>
<proteinExistence type="predicted"/>
<evidence type="ECO:0000256" key="1">
    <source>
        <dbReference type="SAM" id="MobiDB-lite"/>
    </source>
</evidence>
<sequence length="81" mass="8912">MRRRTLLSFSSSSTTTISATSDPNPKRIGTPPPRILALTDENLDIPSCEFFEQFKRAGPDAVLPPGVYTLQDAEEVDSDEN</sequence>
<keyword evidence="3" id="KW-1185">Reference proteome</keyword>
<feature type="region of interest" description="Disordered" evidence="1">
    <location>
        <begin position="1"/>
        <end position="32"/>
    </location>
</feature>
<reference evidence="3" key="1">
    <citation type="submission" date="2016-06" db="EMBL/GenBank/DDBJ databases">
        <title>Parallel loss of symbiosis genes in relatives of nitrogen-fixing non-legume Parasponia.</title>
        <authorList>
            <person name="Van Velzen R."/>
            <person name="Holmer R."/>
            <person name="Bu F."/>
            <person name="Rutten L."/>
            <person name="Van Zeijl A."/>
            <person name="Liu W."/>
            <person name="Santuari L."/>
            <person name="Cao Q."/>
            <person name="Sharma T."/>
            <person name="Shen D."/>
            <person name="Roswanjaya Y."/>
            <person name="Wardhani T."/>
            <person name="Kalhor M.S."/>
            <person name="Jansen J."/>
            <person name="Van den Hoogen J."/>
            <person name="Gungor B."/>
            <person name="Hartog M."/>
            <person name="Hontelez J."/>
            <person name="Verver J."/>
            <person name="Yang W.-C."/>
            <person name="Schijlen E."/>
            <person name="Repin R."/>
            <person name="Schilthuizen M."/>
            <person name="Schranz E."/>
            <person name="Heidstra R."/>
            <person name="Miyata K."/>
            <person name="Fedorova E."/>
            <person name="Kohlen W."/>
            <person name="Bisseling T."/>
            <person name="Smit S."/>
            <person name="Geurts R."/>
        </authorList>
    </citation>
    <scope>NUCLEOTIDE SEQUENCE [LARGE SCALE GENOMIC DNA]</scope>
    <source>
        <strain evidence="3">cv. WU1-14</strain>
    </source>
</reference>
<dbReference type="AlphaFoldDB" id="A0A2P5D1C1"/>
<dbReference type="EMBL" id="JXTB01000074">
    <property type="protein sequence ID" value="PON67088.1"/>
    <property type="molecule type" value="Genomic_DNA"/>
</dbReference>
<dbReference type="OrthoDB" id="10602194at2759"/>
<name>A0A2P5D1C1_PARAD</name>
<evidence type="ECO:0000313" key="3">
    <source>
        <dbReference type="Proteomes" id="UP000237105"/>
    </source>
</evidence>
<accession>A0A2P5D1C1</accession>
<protein>
    <submittedName>
        <fullName evidence="2">Uncharacterized protein</fullName>
    </submittedName>
</protein>
<dbReference type="Proteomes" id="UP000237105">
    <property type="component" value="Unassembled WGS sequence"/>
</dbReference>
<feature type="compositionally biased region" description="Low complexity" evidence="1">
    <location>
        <begin position="1"/>
        <end position="21"/>
    </location>
</feature>
<evidence type="ECO:0000313" key="2">
    <source>
        <dbReference type="EMBL" id="PON67088.1"/>
    </source>
</evidence>
<gene>
    <name evidence="2" type="ORF">PanWU01x14_104850</name>
</gene>